<dbReference type="Proteomes" id="UP000693970">
    <property type="component" value="Unassembled WGS sequence"/>
</dbReference>
<proteinExistence type="predicted"/>
<evidence type="ECO:0000313" key="2">
    <source>
        <dbReference type="EMBL" id="KAG7344611.1"/>
    </source>
</evidence>
<keyword evidence="3" id="KW-1185">Reference proteome</keyword>
<gene>
    <name evidence="2" type="ORF">IV203_022619</name>
</gene>
<dbReference type="EMBL" id="JAGRRH010000023">
    <property type="protein sequence ID" value="KAG7344611.1"/>
    <property type="molecule type" value="Genomic_DNA"/>
</dbReference>
<feature type="signal peptide" evidence="1">
    <location>
        <begin position="1"/>
        <end position="22"/>
    </location>
</feature>
<evidence type="ECO:0000313" key="3">
    <source>
        <dbReference type="Proteomes" id="UP000693970"/>
    </source>
</evidence>
<protein>
    <submittedName>
        <fullName evidence="2">Uncharacterized protein</fullName>
    </submittedName>
</protein>
<keyword evidence="1" id="KW-0732">Signal</keyword>
<dbReference type="AlphaFoldDB" id="A0A9K3KJV4"/>
<accession>A0A9K3KJV4</accession>
<comment type="caution">
    <text evidence="2">The sequence shown here is derived from an EMBL/GenBank/DDBJ whole genome shotgun (WGS) entry which is preliminary data.</text>
</comment>
<sequence length="147" mass="16683">MTFTNAAAVLFFLLYTTFATSAKTSEKFYVCDLCYSITNEYPYPPPSLEEKSVYLPLQYGGKQWQPDQEIPTCLEVWNDALDAVNPGVFDESSCREMASMFSPQCCNEFLQDGVELDDELEERAEHSSSNIVIVESQKVIQKHLLRG</sequence>
<reference evidence="2" key="1">
    <citation type="journal article" date="2021" name="Sci. Rep.">
        <title>Diploid genomic architecture of Nitzschia inconspicua, an elite biomass production diatom.</title>
        <authorList>
            <person name="Oliver A."/>
            <person name="Podell S."/>
            <person name="Pinowska A."/>
            <person name="Traller J.C."/>
            <person name="Smith S.R."/>
            <person name="McClure R."/>
            <person name="Beliaev A."/>
            <person name="Bohutskyi P."/>
            <person name="Hill E.A."/>
            <person name="Rabines A."/>
            <person name="Zheng H."/>
            <person name="Allen L.Z."/>
            <person name="Kuo A."/>
            <person name="Grigoriev I.V."/>
            <person name="Allen A.E."/>
            <person name="Hazlebeck D."/>
            <person name="Allen E.E."/>
        </authorList>
    </citation>
    <scope>NUCLEOTIDE SEQUENCE</scope>
    <source>
        <strain evidence="2">Hildebrandi</strain>
    </source>
</reference>
<organism evidence="2 3">
    <name type="scientific">Nitzschia inconspicua</name>
    <dbReference type="NCBI Taxonomy" id="303405"/>
    <lineage>
        <taxon>Eukaryota</taxon>
        <taxon>Sar</taxon>
        <taxon>Stramenopiles</taxon>
        <taxon>Ochrophyta</taxon>
        <taxon>Bacillariophyta</taxon>
        <taxon>Bacillariophyceae</taxon>
        <taxon>Bacillariophycidae</taxon>
        <taxon>Bacillariales</taxon>
        <taxon>Bacillariaceae</taxon>
        <taxon>Nitzschia</taxon>
    </lineage>
</organism>
<feature type="chain" id="PRO_5039888503" evidence="1">
    <location>
        <begin position="23"/>
        <end position="147"/>
    </location>
</feature>
<evidence type="ECO:0000256" key="1">
    <source>
        <dbReference type="SAM" id="SignalP"/>
    </source>
</evidence>
<dbReference type="OrthoDB" id="52939at2759"/>
<reference evidence="2" key="2">
    <citation type="submission" date="2021-04" db="EMBL/GenBank/DDBJ databases">
        <authorList>
            <person name="Podell S."/>
        </authorList>
    </citation>
    <scope>NUCLEOTIDE SEQUENCE</scope>
    <source>
        <strain evidence="2">Hildebrandi</strain>
    </source>
</reference>
<name>A0A9K3KJV4_9STRA</name>